<feature type="coiled-coil region" evidence="1">
    <location>
        <begin position="139"/>
        <end position="202"/>
    </location>
</feature>
<evidence type="ECO:0000313" key="4">
    <source>
        <dbReference type="Proteomes" id="UP000184611"/>
    </source>
</evidence>
<accession>A0A1M7ZUH4</accession>
<evidence type="ECO:0000313" key="3">
    <source>
        <dbReference type="EMBL" id="SHO72525.1"/>
    </source>
</evidence>
<dbReference type="RefSeq" id="WP_143165222.1">
    <property type="nucleotide sequence ID" value="NZ_CBCSEA010000002.1"/>
</dbReference>
<dbReference type="OrthoDB" id="1491176at2"/>
<keyword evidence="4" id="KW-1185">Reference proteome</keyword>
<evidence type="ECO:0000256" key="1">
    <source>
        <dbReference type="SAM" id="Coils"/>
    </source>
</evidence>
<gene>
    <name evidence="3" type="ORF">SAMN05443547_0859</name>
</gene>
<keyword evidence="2" id="KW-0732">Signal</keyword>
<sequence length="555" mass="63970">MKQRLLLFLIFSSLFCFSQDKKKDKDSTYVVVYDFKTGTYDKNLFRPKVDRPIVYKIININRLAFDVRVNSSDLIVAETDWFTSAAELKKITEMLAESTPPTSYVTVPILENSKLGPNASMPSQEKNKINEDIKNFYELEFLKNELRLKESEWNALMKETKMMALSKIDKDSLVNQKLTAKIESVEKERDSLVRSIQKHETIKNEKLNKFYEAKDRFYSAYNEFMKLYDRINAVVLTSNMVLPVSRLPFLNYEEYENKYKVEFTKMQTNLMEETISVAIFNTAYTNLVVSYNKVKDIEDLNKVIDERSVKAIYDELDLRYEQIRGIKVRVDLINFESLLQQVLRVLHLLEKSDSYEFISAPIQPKNDMATFQVEIKAKNKDLEVDNSRTFTHNEFIRRGTRIDFSIGLAGSYFNNTNVYEIYTANGENRIGLKNKNLTVPSLVTMISMTNRGSKYVAFGGSAGLGIDINNGRIQMSNFFIGPTVVLGKYDRLMFTPGLALRNVGKLKSGYEVANTVITESNDIDTVLSDNYKLGFFVALTYNLTNNVRDKISKLN</sequence>
<organism evidence="3 4">
    <name type="scientific">Flavobacterium cucumis</name>
    <dbReference type="NCBI Taxonomy" id="416016"/>
    <lineage>
        <taxon>Bacteria</taxon>
        <taxon>Pseudomonadati</taxon>
        <taxon>Bacteroidota</taxon>
        <taxon>Flavobacteriia</taxon>
        <taxon>Flavobacteriales</taxon>
        <taxon>Flavobacteriaceae</taxon>
        <taxon>Flavobacterium</taxon>
    </lineage>
</organism>
<dbReference type="AlphaFoldDB" id="A0A1M7ZUH4"/>
<feature type="signal peptide" evidence="2">
    <location>
        <begin position="1"/>
        <end position="18"/>
    </location>
</feature>
<evidence type="ECO:0000256" key="2">
    <source>
        <dbReference type="SAM" id="SignalP"/>
    </source>
</evidence>
<proteinExistence type="predicted"/>
<protein>
    <recommendedName>
        <fullName evidence="5">Outer membrane protein beta-barrel domain-containing protein</fullName>
    </recommendedName>
</protein>
<reference evidence="4" key="1">
    <citation type="submission" date="2016-12" db="EMBL/GenBank/DDBJ databases">
        <authorList>
            <person name="Varghese N."/>
            <person name="Submissions S."/>
        </authorList>
    </citation>
    <scope>NUCLEOTIDE SEQUENCE [LARGE SCALE GENOMIC DNA]</scope>
    <source>
        <strain evidence="4">DSM 18830</strain>
    </source>
</reference>
<name>A0A1M7ZUH4_9FLAO</name>
<dbReference type="Proteomes" id="UP000184611">
    <property type="component" value="Unassembled WGS sequence"/>
</dbReference>
<dbReference type="EMBL" id="FRYK01000001">
    <property type="protein sequence ID" value="SHO72525.1"/>
    <property type="molecule type" value="Genomic_DNA"/>
</dbReference>
<feature type="chain" id="PRO_5012816877" description="Outer membrane protein beta-barrel domain-containing protein" evidence="2">
    <location>
        <begin position="19"/>
        <end position="555"/>
    </location>
</feature>
<evidence type="ECO:0008006" key="5">
    <source>
        <dbReference type="Google" id="ProtNLM"/>
    </source>
</evidence>
<keyword evidence="1" id="KW-0175">Coiled coil</keyword>